<sequence>MGRMTEKADLASGRATLSDVAREARVSLATADRVLNNRAGVHAKSIARVREAVARLNYRPDPAAARLARTRSHRWCLVLPSGGNAFVAQLQAELAACRAWLEDHRASVQILEVDVFEPQRLADLLRSLQGQCETAIVMGLDHPLVQNAIDGLVDGGCEVITLVSDVPRSRRHAYVGIDNAAAGRTAASLLGRFVGREPGEVGVVAGSLSLRDHAERCLGFNQVMTTEFTHLTVLPAVQGKDSPALNEVLVRQLLAEHPRLRAIYSVGAGNAGISAALKAAGREREVVFIGHELTPAARADLLDGTLDAVINQDAGHEIRSALRQALARATREPVHADQERIRIDIYLKDNLP</sequence>
<protein>
    <submittedName>
        <fullName evidence="5">Transcriptional regulator, LacI family</fullName>
    </submittedName>
</protein>
<gene>
    <name evidence="5" type="ORF">BN948_04511</name>
</gene>
<keyword evidence="2" id="KW-0238">DNA-binding</keyword>
<dbReference type="Pfam" id="PF13407">
    <property type="entry name" value="Peripla_BP_4"/>
    <property type="match status" value="1"/>
</dbReference>
<dbReference type="Proteomes" id="UP000028878">
    <property type="component" value="Unassembled WGS sequence"/>
</dbReference>
<keyword evidence="1" id="KW-0805">Transcription regulation</keyword>
<dbReference type="Gene3D" id="1.10.260.40">
    <property type="entry name" value="lambda repressor-like DNA-binding domains"/>
    <property type="match status" value="1"/>
</dbReference>
<dbReference type="PROSITE" id="PS00356">
    <property type="entry name" value="HTH_LACI_1"/>
    <property type="match status" value="1"/>
</dbReference>
<dbReference type="Pfam" id="PF00356">
    <property type="entry name" value="LacI"/>
    <property type="match status" value="1"/>
</dbReference>
<dbReference type="SUPFAM" id="SSF47413">
    <property type="entry name" value="lambda repressor-like DNA-binding domains"/>
    <property type="match status" value="1"/>
</dbReference>
<dbReference type="InterPro" id="IPR028082">
    <property type="entry name" value="Peripla_BP_I"/>
</dbReference>
<accession>A0A1L1PL22</accession>
<evidence type="ECO:0000256" key="2">
    <source>
        <dbReference type="ARBA" id="ARBA00023125"/>
    </source>
</evidence>
<feature type="domain" description="HTH lacI-type" evidence="4">
    <location>
        <begin position="15"/>
        <end position="69"/>
    </location>
</feature>
<dbReference type="SUPFAM" id="SSF53822">
    <property type="entry name" value="Periplasmic binding protein-like I"/>
    <property type="match status" value="1"/>
</dbReference>
<keyword evidence="6" id="KW-1185">Reference proteome</keyword>
<keyword evidence="3" id="KW-0804">Transcription</keyword>
<evidence type="ECO:0000313" key="5">
    <source>
        <dbReference type="EMBL" id="CDN90070.1"/>
    </source>
</evidence>
<proteinExistence type="predicted"/>
<dbReference type="Gene3D" id="3.40.50.2300">
    <property type="match status" value="2"/>
</dbReference>
<dbReference type="AlphaFoldDB" id="A0A1L1PL22"/>
<evidence type="ECO:0000259" key="4">
    <source>
        <dbReference type="PROSITE" id="PS50932"/>
    </source>
</evidence>
<dbReference type="PROSITE" id="PS50932">
    <property type="entry name" value="HTH_LACI_2"/>
    <property type="match status" value="1"/>
</dbReference>
<organism evidence="5 6">
    <name type="scientific">Hydrogenophaga intermedia</name>
    <dbReference type="NCBI Taxonomy" id="65786"/>
    <lineage>
        <taxon>Bacteria</taxon>
        <taxon>Pseudomonadati</taxon>
        <taxon>Pseudomonadota</taxon>
        <taxon>Betaproteobacteria</taxon>
        <taxon>Burkholderiales</taxon>
        <taxon>Comamonadaceae</taxon>
        <taxon>Hydrogenophaga</taxon>
    </lineage>
</organism>
<dbReference type="InterPro" id="IPR025997">
    <property type="entry name" value="SBP_2_dom"/>
</dbReference>
<name>A0A1L1PL22_HYDIT</name>
<dbReference type="InterPro" id="IPR000843">
    <property type="entry name" value="HTH_LacI"/>
</dbReference>
<dbReference type="GO" id="GO:0003700">
    <property type="term" value="F:DNA-binding transcription factor activity"/>
    <property type="evidence" value="ECO:0007669"/>
    <property type="project" value="TreeGrafter"/>
</dbReference>
<evidence type="ECO:0000256" key="3">
    <source>
        <dbReference type="ARBA" id="ARBA00023163"/>
    </source>
</evidence>
<dbReference type="PANTHER" id="PTHR30146:SF152">
    <property type="entry name" value="TRANSCRIPTIONAL REGULATORY PROTEIN"/>
    <property type="match status" value="1"/>
</dbReference>
<dbReference type="EMBL" id="CCAE010000064">
    <property type="protein sequence ID" value="CDN90070.1"/>
    <property type="molecule type" value="Genomic_DNA"/>
</dbReference>
<evidence type="ECO:0000313" key="6">
    <source>
        <dbReference type="Proteomes" id="UP000028878"/>
    </source>
</evidence>
<dbReference type="CDD" id="cd01392">
    <property type="entry name" value="HTH_LacI"/>
    <property type="match status" value="1"/>
</dbReference>
<dbReference type="GO" id="GO:0000976">
    <property type="term" value="F:transcription cis-regulatory region binding"/>
    <property type="evidence" value="ECO:0007669"/>
    <property type="project" value="TreeGrafter"/>
</dbReference>
<reference evidence="6" key="1">
    <citation type="submission" date="2014-11" db="EMBL/GenBank/DDBJ databases">
        <title>Draft genome sequence of Hydrogenophaga intermedia S1.</title>
        <authorList>
            <person name="Gan H.M."/>
            <person name="Chew T.H."/>
            <person name="Stolz A."/>
        </authorList>
    </citation>
    <scope>NUCLEOTIDE SEQUENCE [LARGE SCALE GENOMIC DNA]</scope>
    <source>
        <strain evidence="6">S1</strain>
    </source>
</reference>
<dbReference type="InterPro" id="IPR010982">
    <property type="entry name" value="Lambda_DNA-bd_dom_sf"/>
</dbReference>
<dbReference type="CDD" id="cd06307">
    <property type="entry name" value="PBP1_sugar_binding"/>
    <property type="match status" value="1"/>
</dbReference>
<dbReference type="SMART" id="SM00354">
    <property type="entry name" value="HTH_LACI"/>
    <property type="match status" value="1"/>
</dbReference>
<dbReference type="PANTHER" id="PTHR30146">
    <property type="entry name" value="LACI-RELATED TRANSCRIPTIONAL REPRESSOR"/>
    <property type="match status" value="1"/>
</dbReference>
<evidence type="ECO:0000256" key="1">
    <source>
        <dbReference type="ARBA" id="ARBA00023015"/>
    </source>
</evidence>